<dbReference type="AlphaFoldDB" id="A0AAN9SYL7"/>
<comment type="caution">
    <text evidence="1">The sequence shown here is derived from an EMBL/GenBank/DDBJ whole genome shotgun (WGS) entry which is preliminary data.</text>
</comment>
<dbReference type="EMBL" id="JAYMYS010000002">
    <property type="protein sequence ID" value="KAK7407129.1"/>
    <property type="molecule type" value="Genomic_DNA"/>
</dbReference>
<evidence type="ECO:0000313" key="1">
    <source>
        <dbReference type="EMBL" id="KAK7407129.1"/>
    </source>
</evidence>
<evidence type="ECO:0000313" key="2">
    <source>
        <dbReference type="Proteomes" id="UP001386955"/>
    </source>
</evidence>
<protein>
    <submittedName>
        <fullName evidence="1">Uncharacterized protein</fullName>
    </submittedName>
</protein>
<gene>
    <name evidence="1" type="ORF">VNO78_08784</name>
</gene>
<name>A0AAN9SYL7_PSOTE</name>
<sequence>MMITLNASMTTVRSPTGKMHSLSFNEMRSCTKGVVMENMISIITRNFAKLTSAMNEFALMKEYFYNNDVSEFVAFDDIDIEDLLKKYYRNDKIKCSLVSLMIGKKMEMEPHR</sequence>
<keyword evidence="2" id="KW-1185">Reference proteome</keyword>
<organism evidence="1 2">
    <name type="scientific">Psophocarpus tetragonolobus</name>
    <name type="common">Winged bean</name>
    <name type="synonym">Dolichos tetragonolobus</name>
    <dbReference type="NCBI Taxonomy" id="3891"/>
    <lineage>
        <taxon>Eukaryota</taxon>
        <taxon>Viridiplantae</taxon>
        <taxon>Streptophyta</taxon>
        <taxon>Embryophyta</taxon>
        <taxon>Tracheophyta</taxon>
        <taxon>Spermatophyta</taxon>
        <taxon>Magnoliopsida</taxon>
        <taxon>eudicotyledons</taxon>
        <taxon>Gunneridae</taxon>
        <taxon>Pentapetalae</taxon>
        <taxon>rosids</taxon>
        <taxon>fabids</taxon>
        <taxon>Fabales</taxon>
        <taxon>Fabaceae</taxon>
        <taxon>Papilionoideae</taxon>
        <taxon>50 kb inversion clade</taxon>
        <taxon>NPAAA clade</taxon>
        <taxon>indigoferoid/millettioid clade</taxon>
        <taxon>Phaseoleae</taxon>
        <taxon>Psophocarpus</taxon>
    </lineage>
</organism>
<proteinExistence type="predicted"/>
<dbReference type="Proteomes" id="UP001386955">
    <property type="component" value="Unassembled WGS sequence"/>
</dbReference>
<accession>A0AAN9SYL7</accession>
<reference evidence="1 2" key="1">
    <citation type="submission" date="2024-01" db="EMBL/GenBank/DDBJ databases">
        <title>The genomes of 5 underutilized Papilionoideae crops provide insights into root nodulation and disease resistanc.</title>
        <authorList>
            <person name="Jiang F."/>
        </authorList>
    </citation>
    <scope>NUCLEOTIDE SEQUENCE [LARGE SCALE GENOMIC DNA]</scope>
    <source>
        <strain evidence="1">DUOXIRENSHENG_FW03</strain>
        <tissue evidence="1">Leaves</tissue>
    </source>
</reference>